<organism evidence="1 2">
    <name type="scientific">Candidatus Amesbacteria bacterium RIFCSPHIGHO2_01_FULL_48_32b</name>
    <dbReference type="NCBI Taxonomy" id="1797253"/>
    <lineage>
        <taxon>Bacteria</taxon>
        <taxon>Candidatus Amesiibacteriota</taxon>
    </lineage>
</organism>
<accession>A0A1F4YEB9</accession>
<protein>
    <recommendedName>
        <fullName evidence="3">Aminoglycoside phosphotransferase domain-containing protein</fullName>
    </recommendedName>
</protein>
<reference evidence="1 2" key="1">
    <citation type="journal article" date="2016" name="Nat. Commun.">
        <title>Thousands of microbial genomes shed light on interconnected biogeochemical processes in an aquifer system.</title>
        <authorList>
            <person name="Anantharaman K."/>
            <person name="Brown C.T."/>
            <person name="Hug L.A."/>
            <person name="Sharon I."/>
            <person name="Castelle C.J."/>
            <person name="Probst A.J."/>
            <person name="Thomas B.C."/>
            <person name="Singh A."/>
            <person name="Wilkins M.J."/>
            <person name="Karaoz U."/>
            <person name="Brodie E.L."/>
            <person name="Williams K.H."/>
            <person name="Hubbard S.S."/>
            <person name="Banfield J.F."/>
        </authorList>
    </citation>
    <scope>NUCLEOTIDE SEQUENCE [LARGE SCALE GENOMIC DNA]</scope>
</reference>
<evidence type="ECO:0000313" key="1">
    <source>
        <dbReference type="EMBL" id="OGC92198.1"/>
    </source>
</evidence>
<dbReference type="SUPFAM" id="SSF56112">
    <property type="entry name" value="Protein kinase-like (PK-like)"/>
    <property type="match status" value="1"/>
</dbReference>
<proteinExistence type="predicted"/>
<dbReference type="EMBL" id="MEXH01000021">
    <property type="protein sequence ID" value="OGC92198.1"/>
    <property type="molecule type" value="Genomic_DNA"/>
</dbReference>
<dbReference type="AlphaFoldDB" id="A0A1F4YEB9"/>
<evidence type="ECO:0008006" key="3">
    <source>
        <dbReference type="Google" id="ProtNLM"/>
    </source>
</evidence>
<comment type="caution">
    <text evidence="1">The sequence shown here is derived from an EMBL/GenBank/DDBJ whole genome shotgun (WGS) entry which is preliminary data.</text>
</comment>
<sequence>MNLLTSVLSQHGLTIVQPTIRDHFDRFHAVVSDAKSDKYFIKAVIGKYSYSYKSLIAESYITSYLSKLTHQNNIEYKKYRLLIPQVKEIIIQNQLVCLVSRFIEGKKLLDQPPTTQAQLLSVVLELVLRLGKFTHKETISPYIKNYSPLSFIIHSPFQLAKAISVTPNQMINLLQIFLKVFPLPLSSKHTSLVHADINASNVWFQGKSLYLTDWEQAGWGTADYNTVGPLSVHWNVPEIRNKLFSRFLIPLLAFRILVLFSQRFESSDNRRKRDYSLLREVILGNLGDVAVRKK</sequence>
<name>A0A1F4YEB9_9BACT</name>
<dbReference type="Proteomes" id="UP000178176">
    <property type="component" value="Unassembled WGS sequence"/>
</dbReference>
<gene>
    <name evidence="1" type="ORF">A2876_02830</name>
</gene>
<evidence type="ECO:0000313" key="2">
    <source>
        <dbReference type="Proteomes" id="UP000178176"/>
    </source>
</evidence>
<dbReference type="InterPro" id="IPR011009">
    <property type="entry name" value="Kinase-like_dom_sf"/>
</dbReference>